<organism evidence="4 5">
    <name type="scientific">Phyllosticta capitalensis</name>
    <dbReference type="NCBI Taxonomy" id="121624"/>
    <lineage>
        <taxon>Eukaryota</taxon>
        <taxon>Fungi</taxon>
        <taxon>Dikarya</taxon>
        <taxon>Ascomycota</taxon>
        <taxon>Pezizomycotina</taxon>
        <taxon>Dothideomycetes</taxon>
        <taxon>Dothideomycetes incertae sedis</taxon>
        <taxon>Botryosphaeriales</taxon>
        <taxon>Phyllostictaceae</taxon>
        <taxon>Phyllosticta</taxon>
    </lineage>
</organism>
<dbReference type="Proteomes" id="UP001492380">
    <property type="component" value="Unassembled WGS sequence"/>
</dbReference>
<evidence type="ECO:0000313" key="4">
    <source>
        <dbReference type="EMBL" id="KAK8247569.1"/>
    </source>
</evidence>
<accession>A0ABR1Z5D3</accession>
<protein>
    <recommendedName>
        <fullName evidence="3">Peptidase A1 domain-containing protein</fullName>
    </recommendedName>
</protein>
<evidence type="ECO:0000313" key="5">
    <source>
        <dbReference type="Proteomes" id="UP001492380"/>
    </source>
</evidence>
<feature type="compositionally biased region" description="Low complexity" evidence="1">
    <location>
        <begin position="397"/>
        <end position="415"/>
    </location>
</feature>
<dbReference type="InterPro" id="IPR021109">
    <property type="entry name" value="Peptidase_aspartic_dom_sf"/>
</dbReference>
<gene>
    <name evidence="4" type="ORF">HDK90DRAFT_474773</name>
</gene>
<dbReference type="PROSITE" id="PS51767">
    <property type="entry name" value="PEPTIDASE_A1"/>
    <property type="match status" value="1"/>
</dbReference>
<dbReference type="SUPFAM" id="SSF50630">
    <property type="entry name" value="Acid proteases"/>
    <property type="match status" value="1"/>
</dbReference>
<keyword evidence="2" id="KW-1133">Transmembrane helix</keyword>
<dbReference type="InterPro" id="IPR033121">
    <property type="entry name" value="PEPTIDASE_A1"/>
</dbReference>
<feature type="region of interest" description="Disordered" evidence="1">
    <location>
        <begin position="396"/>
        <end position="415"/>
    </location>
</feature>
<keyword evidence="2" id="KW-0472">Membrane</keyword>
<feature type="domain" description="Peptidase A1" evidence="3">
    <location>
        <begin position="1"/>
        <end position="349"/>
    </location>
</feature>
<dbReference type="Gene3D" id="2.40.70.10">
    <property type="entry name" value="Acid Proteases"/>
    <property type="match status" value="1"/>
</dbReference>
<name>A0ABR1Z5D3_9PEZI</name>
<evidence type="ECO:0000259" key="3">
    <source>
        <dbReference type="PROSITE" id="PS51767"/>
    </source>
</evidence>
<keyword evidence="2" id="KW-0812">Transmembrane</keyword>
<evidence type="ECO:0000256" key="1">
    <source>
        <dbReference type="SAM" id="MobiDB-lite"/>
    </source>
</evidence>
<comment type="caution">
    <text evidence="4">The sequence shown here is derived from an EMBL/GenBank/DDBJ whole genome shotgun (WGS) entry which is preliminary data.</text>
</comment>
<dbReference type="EMBL" id="JBBWRZ010000001">
    <property type="protein sequence ID" value="KAK8247569.1"/>
    <property type="molecule type" value="Genomic_DNA"/>
</dbReference>
<feature type="transmembrane region" description="Helical" evidence="2">
    <location>
        <begin position="425"/>
        <end position="446"/>
    </location>
</feature>
<sequence>MPSIADYGGFGASFFLQSDTFCGTSWAKDNFCGQGGTFNTHVDYAEDDHREIPTSEWADLQYKGTNRSSSGKLWFTNLDIPGTRTINSTWAGVCDYDFAVTPGGLKYRPPTGSLVLDTYASAEILPYSSVNPVHLFGCKLLECLVSSSEISTISYGLHYGSASLNFTGSLVMGGYDQGRIMGKSAQVANDKAQLLDVSLGVETGDSPFSEGFALKSGFLSSPLSMTIDSLSPGLYLPGGACSRLASHLPVTFDSSSGYYLWNVKDPAFTRLMGSPAFMAFTFPPSAADSSNVTIKVPFRLFNLTLENPIMDVPTPYFPCFDKSEGYLGRVFLQAAFVGRNYHSNSSWLAQAPGPGRNNSGLGVVLKEISTDDTEIQGSPLGDMTWMKSWENYLTPLSDDSQTSPNSTDSSDSSDTIGHNYRSAKVAGTVGGVVVLIIIAAGILVWWKWIRKARNSDESDVQVDGCEHGCPQKKHILGCPRFAHPGVVEMGAIATPRRI</sequence>
<proteinExistence type="predicted"/>
<evidence type="ECO:0000256" key="2">
    <source>
        <dbReference type="SAM" id="Phobius"/>
    </source>
</evidence>
<reference evidence="4 5" key="1">
    <citation type="submission" date="2024-04" db="EMBL/GenBank/DDBJ databases">
        <title>Phyllosticta paracitricarpa is synonymous to the EU quarantine fungus P. citricarpa based on phylogenomic analyses.</title>
        <authorList>
            <consortium name="Lawrence Berkeley National Laboratory"/>
            <person name="Van Ingen-Buijs V.A."/>
            <person name="Van Westerhoven A.C."/>
            <person name="Haridas S."/>
            <person name="Skiadas P."/>
            <person name="Martin F."/>
            <person name="Groenewald J.Z."/>
            <person name="Crous P.W."/>
            <person name="Seidl M.F."/>
        </authorList>
    </citation>
    <scope>NUCLEOTIDE SEQUENCE [LARGE SCALE GENOMIC DNA]</scope>
    <source>
        <strain evidence="4 5">CBS 123374</strain>
    </source>
</reference>
<keyword evidence="5" id="KW-1185">Reference proteome</keyword>